<organism evidence="5 6">
    <name type="scientific">Meloidogyne javanica</name>
    <name type="common">Root-knot nematode worm</name>
    <dbReference type="NCBI Taxonomy" id="6303"/>
    <lineage>
        <taxon>Eukaryota</taxon>
        <taxon>Metazoa</taxon>
        <taxon>Ecdysozoa</taxon>
        <taxon>Nematoda</taxon>
        <taxon>Chromadorea</taxon>
        <taxon>Rhabditida</taxon>
        <taxon>Tylenchina</taxon>
        <taxon>Tylenchomorpha</taxon>
        <taxon>Tylenchoidea</taxon>
        <taxon>Meloidogynidae</taxon>
        <taxon>Meloidogyninae</taxon>
        <taxon>Meloidogyne</taxon>
        <taxon>Meloidogyne incognita group</taxon>
    </lineage>
</organism>
<dbReference type="WBParaSite" id="scaffold6809_cov193.g11288">
    <property type="protein sequence ID" value="scaffold6809_cov193.g11288"/>
    <property type="gene ID" value="scaffold6809_cov193.g11288"/>
</dbReference>
<keyword evidence="5" id="KW-1185">Reference proteome</keyword>
<protein>
    <submittedName>
        <fullName evidence="6">S-methyl-5-thioribose-1-phosphate isomerase</fullName>
    </submittedName>
</protein>
<evidence type="ECO:0000256" key="2">
    <source>
        <dbReference type="ARBA" id="ARBA00022605"/>
    </source>
</evidence>
<dbReference type="NCBIfam" id="TIGR00512">
    <property type="entry name" value="salvage_mtnA"/>
    <property type="match status" value="1"/>
</dbReference>
<evidence type="ECO:0000313" key="6">
    <source>
        <dbReference type="WBParaSite" id="scaffold6809_cov193.g11288"/>
    </source>
</evidence>
<comment type="similarity">
    <text evidence="1 4">Belongs to the eIF-2B alpha/beta/delta subunits family.</text>
</comment>
<evidence type="ECO:0000256" key="3">
    <source>
        <dbReference type="ARBA" id="ARBA00023235"/>
    </source>
</evidence>
<dbReference type="InterPro" id="IPR011559">
    <property type="entry name" value="Initiation_fac_2B_a/b/d"/>
</dbReference>
<dbReference type="InterPro" id="IPR027363">
    <property type="entry name" value="M1Pi_N"/>
</dbReference>
<dbReference type="AlphaFoldDB" id="A0A915N049"/>
<dbReference type="FunFam" id="3.40.50.10470:FF:000006">
    <property type="entry name" value="Methylthioribose-1-phosphate isomerase"/>
    <property type="match status" value="1"/>
</dbReference>
<dbReference type="Proteomes" id="UP000887561">
    <property type="component" value="Unplaced"/>
</dbReference>
<dbReference type="InterPro" id="IPR005251">
    <property type="entry name" value="IF-M1Pi"/>
</dbReference>
<reference evidence="6" key="1">
    <citation type="submission" date="2022-11" db="UniProtKB">
        <authorList>
            <consortium name="WormBaseParasite"/>
        </authorList>
    </citation>
    <scope>IDENTIFICATION</scope>
</reference>
<keyword evidence="2" id="KW-0028">Amino-acid biosynthesis</keyword>
<dbReference type="Gene3D" id="3.40.50.10470">
    <property type="entry name" value="Translation initiation factor eif-2b, domain 2"/>
    <property type="match status" value="1"/>
</dbReference>
<dbReference type="GO" id="GO:0019509">
    <property type="term" value="P:L-methionine salvage from methylthioadenosine"/>
    <property type="evidence" value="ECO:0007669"/>
    <property type="project" value="TreeGrafter"/>
</dbReference>
<dbReference type="Pfam" id="PF01008">
    <property type="entry name" value="IF-2B"/>
    <property type="match status" value="1"/>
</dbReference>
<evidence type="ECO:0000313" key="5">
    <source>
        <dbReference type="Proteomes" id="UP000887561"/>
    </source>
</evidence>
<dbReference type="NCBIfam" id="TIGR00524">
    <property type="entry name" value="eIF-2B_rel"/>
    <property type="match status" value="1"/>
</dbReference>
<name>A0A915N049_MELJA</name>
<dbReference type="InterPro" id="IPR037171">
    <property type="entry name" value="NagB/RpiA_transferase-like"/>
</dbReference>
<evidence type="ECO:0000256" key="4">
    <source>
        <dbReference type="RuleBase" id="RU003814"/>
    </source>
</evidence>
<dbReference type="Gene3D" id="1.20.120.420">
    <property type="entry name" value="translation initiation factor eif-2b, domain 1"/>
    <property type="match status" value="2"/>
</dbReference>
<accession>A0A915N049</accession>
<evidence type="ECO:0000256" key="1">
    <source>
        <dbReference type="ARBA" id="ARBA00007251"/>
    </source>
</evidence>
<dbReference type="NCBIfam" id="NF004326">
    <property type="entry name" value="PRK05720.1"/>
    <property type="match status" value="1"/>
</dbReference>
<dbReference type="PANTHER" id="PTHR43475:SF1">
    <property type="entry name" value="METHYLTHIORIBOSE-1-PHOSPHATE ISOMERASE"/>
    <property type="match status" value="1"/>
</dbReference>
<proteinExistence type="inferred from homology"/>
<dbReference type="InterPro" id="IPR042529">
    <property type="entry name" value="IF_2B-like_C"/>
</dbReference>
<dbReference type="InterPro" id="IPR000649">
    <property type="entry name" value="IF-2B-related"/>
</dbReference>
<keyword evidence="3" id="KW-0413">Isomerase</keyword>
<dbReference type="SUPFAM" id="SSF100950">
    <property type="entry name" value="NagB/RpiA/CoA transferase-like"/>
    <property type="match status" value="1"/>
</dbReference>
<sequence>MKVKLENFDSKIHQWKSVAKEPLPLKAHQFDPEKCTLSVLDQRLLPSRSVYVPIRSLNDGFDAIKQMKVGSLKIIQKPKFCSQVRGAPLIATVGMLTLLVEQARKNVIGDVEGCLKELEQNCSFLLSARPTAINLSNGFSELREYAKGLKGAGVIKLKIGIRNFILEWQARERMENDLLLRNSIHAVLSATRNLETDNGEKKRLVAITICNTGQLATSSFGTALGVILMLHRLGHLKLALVLETRPYNQGSRLTSYELKKGGVPFLLIADSAAAAAIRHFKVDVALAGADQVALNGDTANKIGTYSLAICAHQHKIPFFIVTPVASVNTKLESGDGIHIEERPSKELTHWAGVAHCPTNCPVWNPAFDITPGNLISGFLTDRGNFSPDQLLSMFSVNGESNGESKEN</sequence>
<dbReference type="PANTHER" id="PTHR43475">
    <property type="entry name" value="METHYLTHIORIBOSE-1-PHOSPHATE ISOMERASE"/>
    <property type="match status" value="1"/>
</dbReference>
<dbReference type="GO" id="GO:0046523">
    <property type="term" value="F:S-methyl-5-thioribose-1-phosphate isomerase activity"/>
    <property type="evidence" value="ECO:0007669"/>
    <property type="project" value="TreeGrafter"/>
</dbReference>